<organism evidence="2 3">
    <name type="scientific">Nonomuraea salmonea</name>
    <dbReference type="NCBI Taxonomy" id="46181"/>
    <lineage>
        <taxon>Bacteria</taxon>
        <taxon>Bacillati</taxon>
        <taxon>Actinomycetota</taxon>
        <taxon>Actinomycetes</taxon>
        <taxon>Streptosporangiales</taxon>
        <taxon>Streptosporangiaceae</taxon>
        <taxon>Nonomuraea</taxon>
    </lineage>
</organism>
<feature type="region of interest" description="Disordered" evidence="1">
    <location>
        <begin position="38"/>
        <end position="201"/>
    </location>
</feature>
<dbReference type="Proteomes" id="UP001589568">
    <property type="component" value="Unassembled WGS sequence"/>
</dbReference>
<feature type="compositionally biased region" description="Low complexity" evidence="1">
    <location>
        <begin position="73"/>
        <end position="128"/>
    </location>
</feature>
<name>A0ABV5P2Y6_9ACTN</name>
<sequence length="201" mass="20064">MLSERPGPAGARRRRVLGVSALLAGVLQLAVAGVLIGVPGSSPTLDPLTFPYEEDARGRRPLSALSPRPIATPTSALSGAPSGAPSDGQNGAPTSAPTGSPTGSPTSGPRIGAITSAPSSPATAGPKPSTRDGGSARPRSREGEAVPPRAARTSPREVSVLAPETPPLVAGRRPAMTPRPWRTQAPSGLVQGHQAAPAAGR</sequence>
<protein>
    <submittedName>
        <fullName evidence="2">Uncharacterized protein</fullName>
    </submittedName>
</protein>
<evidence type="ECO:0000256" key="1">
    <source>
        <dbReference type="SAM" id="MobiDB-lite"/>
    </source>
</evidence>
<dbReference type="EMBL" id="JBHMCF010000051">
    <property type="protein sequence ID" value="MFB9476521.1"/>
    <property type="molecule type" value="Genomic_DNA"/>
</dbReference>
<evidence type="ECO:0000313" key="2">
    <source>
        <dbReference type="EMBL" id="MFB9476521.1"/>
    </source>
</evidence>
<accession>A0ABV5P2Y6</accession>
<evidence type="ECO:0000313" key="3">
    <source>
        <dbReference type="Proteomes" id="UP001589568"/>
    </source>
</evidence>
<reference evidence="2 3" key="1">
    <citation type="submission" date="2024-09" db="EMBL/GenBank/DDBJ databases">
        <authorList>
            <person name="Sun Q."/>
            <person name="Mori K."/>
        </authorList>
    </citation>
    <scope>NUCLEOTIDE SEQUENCE [LARGE SCALE GENOMIC DNA]</scope>
    <source>
        <strain evidence="2 3">JCM 3324</strain>
    </source>
</reference>
<keyword evidence="3" id="KW-1185">Reference proteome</keyword>
<comment type="caution">
    <text evidence="2">The sequence shown here is derived from an EMBL/GenBank/DDBJ whole genome shotgun (WGS) entry which is preliminary data.</text>
</comment>
<proteinExistence type="predicted"/>
<dbReference type="RefSeq" id="WP_345400136.1">
    <property type="nucleotide sequence ID" value="NZ_BAAAXS010000001.1"/>
</dbReference>
<gene>
    <name evidence="2" type="ORF">ACFFR3_44105</name>
</gene>